<gene>
    <name evidence="1" type="ORF">SPELUC_LOCUS14257</name>
</gene>
<dbReference type="EMBL" id="CAJVPW010041209">
    <property type="protein sequence ID" value="CAG8747810.1"/>
    <property type="molecule type" value="Genomic_DNA"/>
</dbReference>
<keyword evidence="2" id="KW-1185">Reference proteome</keyword>
<evidence type="ECO:0000313" key="1">
    <source>
        <dbReference type="EMBL" id="CAG8747810.1"/>
    </source>
</evidence>
<sequence length="61" mass="7065">EEAEAGYSLARSLLELRPWKKYTLKKIMKVAKKHVFKKPNSIVSEHTQPIKSLTMLMLLIP</sequence>
<dbReference type="Proteomes" id="UP000789366">
    <property type="component" value="Unassembled WGS sequence"/>
</dbReference>
<accession>A0ACA9QGW4</accession>
<evidence type="ECO:0000313" key="2">
    <source>
        <dbReference type="Proteomes" id="UP000789366"/>
    </source>
</evidence>
<name>A0ACA9QGW4_9GLOM</name>
<reference evidence="1" key="1">
    <citation type="submission" date="2021-06" db="EMBL/GenBank/DDBJ databases">
        <authorList>
            <person name="Kallberg Y."/>
            <person name="Tangrot J."/>
            <person name="Rosling A."/>
        </authorList>
    </citation>
    <scope>NUCLEOTIDE SEQUENCE</scope>
    <source>
        <strain evidence="1">28 12/20/2015</strain>
    </source>
</reference>
<feature type="non-terminal residue" evidence="1">
    <location>
        <position position="1"/>
    </location>
</feature>
<organism evidence="1 2">
    <name type="scientific">Cetraspora pellucida</name>
    <dbReference type="NCBI Taxonomy" id="1433469"/>
    <lineage>
        <taxon>Eukaryota</taxon>
        <taxon>Fungi</taxon>
        <taxon>Fungi incertae sedis</taxon>
        <taxon>Mucoromycota</taxon>
        <taxon>Glomeromycotina</taxon>
        <taxon>Glomeromycetes</taxon>
        <taxon>Diversisporales</taxon>
        <taxon>Gigasporaceae</taxon>
        <taxon>Cetraspora</taxon>
    </lineage>
</organism>
<comment type="caution">
    <text evidence="1">The sequence shown here is derived from an EMBL/GenBank/DDBJ whole genome shotgun (WGS) entry which is preliminary data.</text>
</comment>
<protein>
    <submittedName>
        <fullName evidence="1">7203_t:CDS:1</fullName>
    </submittedName>
</protein>
<feature type="non-terminal residue" evidence="1">
    <location>
        <position position="61"/>
    </location>
</feature>
<proteinExistence type="predicted"/>